<feature type="domain" description="Co-chaperone HscB C-terminal oligomerisation" evidence="4">
    <location>
        <begin position="233"/>
        <end position="303"/>
    </location>
</feature>
<dbReference type="InterPro" id="IPR036869">
    <property type="entry name" value="J_dom_sf"/>
</dbReference>
<feature type="region of interest" description="Disordered" evidence="3">
    <location>
        <begin position="41"/>
        <end position="102"/>
    </location>
</feature>
<dbReference type="NCBIfam" id="TIGR00714">
    <property type="entry name" value="hscB"/>
    <property type="match status" value="1"/>
</dbReference>
<gene>
    <name evidence="5" type="ORF">VM1G_01364</name>
</gene>
<feature type="compositionally biased region" description="Basic and acidic residues" evidence="3">
    <location>
        <begin position="88"/>
        <end position="102"/>
    </location>
</feature>
<dbReference type="Gene3D" id="1.20.1280.20">
    <property type="entry name" value="HscB, C-terminal domain"/>
    <property type="match status" value="1"/>
</dbReference>
<dbReference type="PANTHER" id="PTHR14021">
    <property type="entry name" value="IRON-SULFUR CLUSTER CO-CHAPERONE PROTEIN HSCB"/>
    <property type="match status" value="1"/>
</dbReference>
<sequence>MRRTLVNRELAGVCASCAQRRLAPATATASRSFALASRTYSTGASLAAPRRAGTASSSSITPPRPAPQRRWLSGSSALRSQGTTTTKKVGEKEEEETRTKTDYKPLPYYALFPQTLPDGAPPDGPFDIDVRALRREFLQLQAASHPDYHHSAQTTTTTTTTTTTEDPSTPSKTTSSSKSHSEPRRKAEALSSHINSAYKTLSSPLLRAQYILAERYGIDLAGDEASRISGPPDPELLTEVLYARETIEDAGSEKDLEGLTAENDARIEEAVSRLGRALEEGDIAGAVVETVRLRYWENIRESVRNWEGGGSVVLQH</sequence>
<dbReference type="OrthoDB" id="448954at2759"/>
<feature type="compositionally biased region" description="Basic and acidic residues" evidence="3">
    <location>
        <begin position="179"/>
        <end position="188"/>
    </location>
</feature>
<reference evidence="5" key="1">
    <citation type="submission" date="2014-12" db="EMBL/GenBank/DDBJ databases">
        <title>Genome Sequence of Valsa Canker Pathogens Uncovers a Specific Adaption of Colonization on Woody Bark.</title>
        <authorList>
            <person name="Yin Z."/>
            <person name="Liu H."/>
            <person name="Gao X."/>
            <person name="Li Z."/>
            <person name="Song N."/>
            <person name="Ke X."/>
            <person name="Dai Q."/>
            <person name="Wu Y."/>
            <person name="Sun Y."/>
            <person name="Xu J.-R."/>
            <person name="Kang Z.K."/>
            <person name="Wang L."/>
            <person name="Huang L."/>
        </authorList>
    </citation>
    <scope>NUCLEOTIDE SEQUENCE [LARGE SCALE GENOMIC DNA]</scope>
    <source>
        <strain evidence="5">03-8</strain>
    </source>
</reference>
<feature type="region of interest" description="Disordered" evidence="3">
    <location>
        <begin position="142"/>
        <end position="190"/>
    </location>
</feature>
<dbReference type="GO" id="GO:0001671">
    <property type="term" value="F:ATPase activator activity"/>
    <property type="evidence" value="ECO:0007669"/>
    <property type="project" value="InterPro"/>
</dbReference>
<evidence type="ECO:0000259" key="4">
    <source>
        <dbReference type="Pfam" id="PF07743"/>
    </source>
</evidence>
<dbReference type="InterPro" id="IPR036386">
    <property type="entry name" value="HscB_C_sf"/>
</dbReference>
<feature type="compositionally biased region" description="Polar residues" evidence="3">
    <location>
        <begin position="73"/>
        <end position="82"/>
    </location>
</feature>
<evidence type="ECO:0000256" key="3">
    <source>
        <dbReference type="SAM" id="MobiDB-lite"/>
    </source>
</evidence>
<dbReference type="SUPFAM" id="SSF46565">
    <property type="entry name" value="Chaperone J-domain"/>
    <property type="match status" value="1"/>
</dbReference>
<organism evidence="5 6">
    <name type="scientific">Cytospora mali</name>
    <name type="common">Apple Valsa canker fungus</name>
    <name type="synonym">Valsa mali</name>
    <dbReference type="NCBI Taxonomy" id="578113"/>
    <lineage>
        <taxon>Eukaryota</taxon>
        <taxon>Fungi</taxon>
        <taxon>Dikarya</taxon>
        <taxon>Ascomycota</taxon>
        <taxon>Pezizomycotina</taxon>
        <taxon>Sordariomycetes</taxon>
        <taxon>Sordariomycetidae</taxon>
        <taxon>Diaporthales</taxon>
        <taxon>Cytosporaceae</taxon>
        <taxon>Cytospora</taxon>
    </lineage>
</organism>
<dbReference type="AlphaFoldDB" id="A0A194VP76"/>
<evidence type="ECO:0000256" key="1">
    <source>
        <dbReference type="ARBA" id="ARBA00010476"/>
    </source>
</evidence>
<accession>A0A194VP76</accession>
<dbReference type="PANTHER" id="PTHR14021:SF15">
    <property type="entry name" value="IRON-SULFUR CLUSTER CO-CHAPERONE PROTEIN HSCB"/>
    <property type="match status" value="1"/>
</dbReference>
<dbReference type="Pfam" id="PF07743">
    <property type="entry name" value="HSCB_C"/>
    <property type="match status" value="1"/>
</dbReference>
<dbReference type="GO" id="GO:0051259">
    <property type="term" value="P:protein complex oligomerization"/>
    <property type="evidence" value="ECO:0007669"/>
    <property type="project" value="InterPro"/>
</dbReference>
<dbReference type="EMBL" id="CM003099">
    <property type="protein sequence ID" value="KUI65986.1"/>
    <property type="molecule type" value="Genomic_DNA"/>
</dbReference>
<proteinExistence type="inferred from homology"/>
<dbReference type="InterPro" id="IPR004640">
    <property type="entry name" value="HscB"/>
</dbReference>
<evidence type="ECO:0000313" key="6">
    <source>
        <dbReference type="Proteomes" id="UP000078559"/>
    </source>
</evidence>
<name>A0A194VP76_CYTMA</name>
<keyword evidence="2" id="KW-0143">Chaperone</keyword>
<protein>
    <submittedName>
        <fullName evidence="5">J-type co-chaperone JAC1, mitochondrial</fullName>
    </submittedName>
</protein>
<dbReference type="SMR" id="A0A194VP76"/>
<dbReference type="InterPro" id="IPR009073">
    <property type="entry name" value="HscB_oligo_C"/>
</dbReference>
<evidence type="ECO:0000313" key="5">
    <source>
        <dbReference type="EMBL" id="KUI65986.1"/>
    </source>
</evidence>
<dbReference type="GO" id="GO:0044571">
    <property type="term" value="P:[2Fe-2S] cluster assembly"/>
    <property type="evidence" value="ECO:0007669"/>
    <property type="project" value="InterPro"/>
</dbReference>
<dbReference type="GO" id="GO:0051087">
    <property type="term" value="F:protein-folding chaperone binding"/>
    <property type="evidence" value="ECO:0007669"/>
    <property type="project" value="InterPro"/>
</dbReference>
<feature type="compositionally biased region" description="Low complexity" evidence="3">
    <location>
        <begin position="154"/>
        <end position="178"/>
    </location>
</feature>
<dbReference type="GO" id="GO:0005739">
    <property type="term" value="C:mitochondrion"/>
    <property type="evidence" value="ECO:0007669"/>
    <property type="project" value="TreeGrafter"/>
</dbReference>
<dbReference type="Proteomes" id="UP000078559">
    <property type="component" value="Chromosome 2"/>
</dbReference>
<keyword evidence="6" id="KW-1185">Reference proteome</keyword>
<evidence type="ECO:0000256" key="2">
    <source>
        <dbReference type="ARBA" id="ARBA00023186"/>
    </source>
</evidence>
<comment type="similarity">
    <text evidence="1">Belongs to the HscB family.</text>
</comment>
<dbReference type="SUPFAM" id="SSF47144">
    <property type="entry name" value="HSC20 (HSCB), C-terminal oligomerisation domain"/>
    <property type="match status" value="1"/>
</dbReference>
<dbReference type="Gene3D" id="1.10.287.110">
    <property type="entry name" value="DnaJ domain"/>
    <property type="match status" value="1"/>
</dbReference>